<proteinExistence type="predicted"/>
<evidence type="ECO:0000313" key="2">
    <source>
        <dbReference type="Proteomes" id="UP001283361"/>
    </source>
</evidence>
<name>A0AAE1A0A4_9GAST</name>
<protein>
    <submittedName>
        <fullName evidence="1">Uncharacterized protein</fullName>
    </submittedName>
</protein>
<organism evidence="1 2">
    <name type="scientific">Elysia crispata</name>
    <name type="common">lettuce slug</name>
    <dbReference type="NCBI Taxonomy" id="231223"/>
    <lineage>
        <taxon>Eukaryota</taxon>
        <taxon>Metazoa</taxon>
        <taxon>Spiralia</taxon>
        <taxon>Lophotrochozoa</taxon>
        <taxon>Mollusca</taxon>
        <taxon>Gastropoda</taxon>
        <taxon>Heterobranchia</taxon>
        <taxon>Euthyneura</taxon>
        <taxon>Panpulmonata</taxon>
        <taxon>Sacoglossa</taxon>
        <taxon>Placobranchoidea</taxon>
        <taxon>Plakobranchidae</taxon>
        <taxon>Elysia</taxon>
    </lineage>
</organism>
<evidence type="ECO:0000313" key="1">
    <source>
        <dbReference type="EMBL" id="KAK3778894.1"/>
    </source>
</evidence>
<dbReference type="EMBL" id="JAWDGP010002895">
    <property type="protein sequence ID" value="KAK3778894.1"/>
    <property type="molecule type" value="Genomic_DNA"/>
</dbReference>
<sequence>MTDRMPIDAVEGDNHVSTTPLGRRLRHLRVSNYTPMHATTLTNKVEAKLYKNYKEKEAGEKENNCSPVRSCLKAGKTHLCFS</sequence>
<dbReference type="Proteomes" id="UP001283361">
    <property type="component" value="Unassembled WGS sequence"/>
</dbReference>
<accession>A0AAE1A0A4</accession>
<dbReference type="AlphaFoldDB" id="A0AAE1A0A4"/>
<keyword evidence="2" id="KW-1185">Reference proteome</keyword>
<gene>
    <name evidence="1" type="ORF">RRG08_013157</name>
</gene>
<comment type="caution">
    <text evidence="1">The sequence shown here is derived from an EMBL/GenBank/DDBJ whole genome shotgun (WGS) entry which is preliminary data.</text>
</comment>
<reference evidence="1" key="1">
    <citation type="journal article" date="2023" name="G3 (Bethesda)">
        <title>A reference genome for the long-term kleptoplast-retaining sea slug Elysia crispata morphotype clarki.</title>
        <authorList>
            <person name="Eastman K.E."/>
            <person name="Pendleton A.L."/>
            <person name="Shaikh M.A."/>
            <person name="Suttiyut T."/>
            <person name="Ogas R."/>
            <person name="Tomko P."/>
            <person name="Gavelis G."/>
            <person name="Widhalm J.R."/>
            <person name="Wisecaver J.H."/>
        </authorList>
    </citation>
    <scope>NUCLEOTIDE SEQUENCE</scope>
    <source>
        <strain evidence="1">ECLA1</strain>
    </source>
</reference>